<protein>
    <submittedName>
        <fullName evidence="3">START domain-containing protein</fullName>
    </submittedName>
</protein>
<reference evidence="3" key="1">
    <citation type="submission" date="2016-06" db="UniProtKB">
        <authorList>
            <consortium name="WormBaseParasite"/>
        </authorList>
    </citation>
    <scope>IDENTIFICATION</scope>
</reference>
<evidence type="ECO:0000313" key="1">
    <source>
        <dbReference type="EMBL" id="VDP26008.1"/>
    </source>
</evidence>
<gene>
    <name evidence="1" type="ORF">ECPE_LOCUS639</name>
</gene>
<reference evidence="1 2" key="2">
    <citation type="submission" date="2018-11" db="EMBL/GenBank/DDBJ databases">
        <authorList>
            <consortium name="Pathogen Informatics"/>
        </authorList>
    </citation>
    <scope>NUCLEOTIDE SEQUENCE [LARGE SCALE GENOMIC DNA]</scope>
    <source>
        <strain evidence="1 2">Egypt</strain>
    </source>
</reference>
<sequence>MFGSLHNHRVSICPIWDHIQILPIMDIQTITIRSDHVGAIHSIICPPWQHGQHNSATVIAQIYIVPIVERLFPVQEHVDYGKHTGPPVLYNRVREIFLG</sequence>
<organism evidence="3">
    <name type="scientific">Echinostoma caproni</name>
    <dbReference type="NCBI Taxonomy" id="27848"/>
    <lineage>
        <taxon>Eukaryota</taxon>
        <taxon>Metazoa</taxon>
        <taxon>Spiralia</taxon>
        <taxon>Lophotrochozoa</taxon>
        <taxon>Platyhelminthes</taxon>
        <taxon>Trematoda</taxon>
        <taxon>Digenea</taxon>
        <taxon>Plagiorchiida</taxon>
        <taxon>Echinostomata</taxon>
        <taxon>Echinostomatoidea</taxon>
        <taxon>Echinostomatidae</taxon>
        <taxon>Echinostoma</taxon>
    </lineage>
</organism>
<evidence type="ECO:0000313" key="3">
    <source>
        <dbReference type="WBParaSite" id="ECPE_0000063901-mRNA-1"/>
    </source>
</evidence>
<dbReference type="EMBL" id="UZAN01002424">
    <property type="protein sequence ID" value="VDP26008.1"/>
    <property type="molecule type" value="Genomic_DNA"/>
</dbReference>
<dbReference type="Proteomes" id="UP000272942">
    <property type="component" value="Unassembled WGS sequence"/>
</dbReference>
<name>A0A183A104_9TREM</name>
<accession>A0A183A104</accession>
<keyword evidence="2" id="KW-1185">Reference proteome</keyword>
<evidence type="ECO:0000313" key="2">
    <source>
        <dbReference type="Proteomes" id="UP000272942"/>
    </source>
</evidence>
<dbReference type="WBParaSite" id="ECPE_0000063901-mRNA-1">
    <property type="protein sequence ID" value="ECPE_0000063901-mRNA-1"/>
    <property type="gene ID" value="ECPE_0000063901"/>
</dbReference>
<dbReference type="AlphaFoldDB" id="A0A183A104"/>
<proteinExistence type="predicted"/>